<dbReference type="GO" id="GO:0016787">
    <property type="term" value="F:hydrolase activity"/>
    <property type="evidence" value="ECO:0007669"/>
    <property type="project" value="UniProtKB-KW"/>
</dbReference>
<proteinExistence type="predicted"/>
<dbReference type="STRING" id="1658765.Msub_11625"/>
<evidence type="ECO:0000256" key="1">
    <source>
        <dbReference type="SAM" id="MobiDB-lite"/>
    </source>
</evidence>
<comment type="caution">
    <text evidence="2">The sequence shown here is derived from an EMBL/GenBank/DDBJ whole genome shotgun (WGS) entry which is preliminary data.</text>
</comment>
<organism evidence="2 3">
    <name type="scientific">Marinobacter subterrani</name>
    <dbReference type="NCBI Taxonomy" id="1658765"/>
    <lineage>
        <taxon>Bacteria</taxon>
        <taxon>Pseudomonadati</taxon>
        <taxon>Pseudomonadota</taxon>
        <taxon>Gammaproteobacteria</taxon>
        <taxon>Pseudomonadales</taxon>
        <taxon>Marinobacteraceae</taxon>
        <taxon>Marinobacter</taxon>
    </lineage>
</organism>
<dbReference type="RefSeq" id="WP_048495515.1">
    <property type="nucleotide sequence ID" value="NZ_LFBU01000001.1"/>
</dbReference>
<keyword evidence="3" id="KW-1185">Reference proteome</keyword>
<name>A0A0J7JC70_9GAMM</name>
<reference evidence="2 3" key="1">
    <citation type="submission" date="2015-06" db="EMBL/GenBank/DDBJ databases">
        <title>Marinobacter subterrani, a genetically tractable neutrophilic iron-oxidizing strain isolated from the Soudan Iron Mine.</title>
        <authorList>
            <person name="Bonis B.M."/>
            <person name="Gralnick J.A."/>
        </authorList>
    </citation>
    <scope>NUCLEOTIDE SEQUENCE [LARGE SCALE GENOMIC DNA]</scope>
    <source>
        <strain evidence="2 3">JG233</strain>
    </source>
</reference>
<evidence type="ECO:0000313" key="3">
    <source>
        <dbReference type="Proteomes" id="UP000036102"/>
    </source>
</evidence>
<protein>
    <submittedName>
        <fullName evidence="2">Alpha/beta hydrolase family</fullName>
    </submittedName>
</protein>
<dbReference type="Proteomes" id="UP000036102">
    <property type="component" value="Unassembled WGS sequence"/>
</dbReference>
<dbReference type="InterPro" id="IPR029058">
    <property type="entry name" value="AB_hydrolase_fold"/>
</dbReference>
<accession>A0A0J7JC70</accession>
<dbReference type="PATRIC" id="fig|1658765.3.peg.1616"/>
<dbReference type="AlphaFoldDB" id="A0A0J7JC70"/>
<dbReference type="PROSITE" id="PS51257">
    <property type="entry name" value="PROKAR_LIPOPROTEIN"/>
    <property type="match status" value="1"/>
</dbReference>
<dbReference type="Gene3D" id="3.40.50.1820">
    <property type="entry name" value="alpha/beta hydrolase"/>
    <property type="match status" value="2"/>
</dbReference>
<dbReference type="EMBL" id="LFBU01000001">
    <property type="protein sequence ID" value="KMQ75421.1"/>
    <property type="molecule type" value="Genomic_DNA"/>
</dbReference>
<sequence length="1125" mass="116035">MFKKTLISLAVASSVGLTGCLSGGDEGANANPEYQISNPAIDGKVWPQFNPVTGQLPIPNDLIFQGDDLATVNVNEADGTFKVADSTPPVTTALNKLSGASTVAPIDIAMNGMIDADSVDGQPFVVDANGDLVLNSGVPIPNPKQNVFLLELDYASGDPLQALSLGEPPTIPLALPFVALKAGDTSQVTAANTVARAAVDQYKVSVVTQSDDEGEHSVIRINLLKPLDPKKRYLVVVTKDVTAGGEQIIASPSYANATDATQPLGSSNLEPVRKIINSFWEPVAENYFGLTNSSRAANSLPALSAKDIAFSISLTTSADEEILPYMAQPNKWFTDQLRSVIRLGAVRKVAGAASVLSKVSGGMALEDVLKSMRKSAKEVGPNDTNGNGVIDALDFDFNGDNNLTPADFNLSSTGDTASSPFNYYDVQAAIAAAEGAFPPPALSAALPTLFGSGAPCDTGFDTGTTCGGTALAGNYASLLPSIGDKSASVSLPALSSGSIAALLTPAVSSVTGSSTALVLQGSISIPYFLGVPSGSDGSTINTSTWTANHALAEKLNQDFGALGLQLAQGVKSPLTGDYASDAVNYLFPFPAKTGTTDQKIPMLVMLPRPGVATDGGAFTWDGSSQLPVVVFQHGITTDRSAALSVGSTLTSQGYGVVAIDLPLHGIDAQDQSDKTSGTAQEQQALASALLKGFDSQSGGAVPSQNTSANVTALISQTYLSQVIAFLQAAPYSCTSSDPATIAGGGGGCANSTVDALAAKFVGFAIGAQNSVKNYTSVIPGIARTSFERHFNFTADASGNPTAMNFDTGVGSSGSLYINLQNFFNSRDKNLESQIDLVNLVASLGGIKPTGSSGPIFDPNNVFMVGHSLGTVAATGAAATLNQSTDLPDVVGTVLYAPASGITRMLENSPSFASLILNGLAAKGVEQGSANYETFMRVVQNAIDPADPINLADDLAGSGKGVLAFNVVGTEDGNGNTLYKSDQTNVIEAANTQLNSAFPDYLAGALPLSEELGAKNVVSISGGEKVLATDLAYGNHGMFVLPSENSDIKDDAQRAADFQRQSDAFKESLLETAEFLLNDGTLMGPVDADTGRMGSPSTTPILDSRDIPNAQDVIDSDNTDELKQLN</sequence>
<keyword evidence="2" id="KW-0378">Hydrolase</keyword>
<dbReference type="OrthoDB" id="5477453at2"/>
<gene>
    <name evidence="2" type="ORF">Msub_11625</name>
</gene>
<dbReference type="SUPFAM" id="SSF53474">
    <property type="entry name" value="alpha/beta-Hydrolases"/>
    <property type="match status" value="1"/>
</dbReference>
<evidence type="ECO:0000313" key="2">
    <source>
        <dbReference type="EMBL" id="KMQ75421.1"/>
    </source>
</evidence>
<feature type="region of interest" description="Disordered" evidence="1">
    <location>
        <begin position="1084"/>
        <end position="1125"/>
    </location>
</feature>